<dbReference type="RefSeq" id="WP_010154733.1">
    <property type="nucleotide sequence ID" value="NZ_FNKB01000001.1"/>
</dbReference>
<feature type="domain" description="Cardiolipin synthase N-terminal" evidence="8">
    <location>
        <begin position="26"/>
        <end position="70"/>
    </location>
</feature>
<evidence type="ECO:0000256" key="5">
    <source>
        <dbReference type="ARBA" id="ARBA00023136"/>
    </source>
</evidence>
<comment type="subcellular location">
    <subcellularLocation>
        <location evidence="1">Cell membrane</location>
        <topology evidence="1">Multi-pass membrane protein</topology>
    </subcellularLocation>
</comment>
<evidence type="ECO:0000256" key="3">
    <source>
        <dbReference type="ARBA" id="ARBA00022692"/>
    </source>
</evidence>
<dbReference type="InterPro" id="IPR027379">
    <property type="entry name" value="CLS_N"/>
</dbReference>
<evidence type="ECO:0000256" key="4">
    <source>
        <dbReference type="ARBA" id="ARBA00022989"/>
    </source>
</evidence>
<evidence type="ECO:0000259" key="8">
    <source>
        <dbReference type="Pfam" id="PF13396"/>
    </source>
</evidence>
<feature type="transmembrane region" description="Helical" evidence="7">
    <location>
        <begin position="48"/>
        <end position="68"/>
    </location>
</feature>
<keyword evidence="2" id="KW-1003">Cell membrane</keyword>
<dbReference type="STRING" id="1079994.SAMN04488565_1450"/>
<keyword evidence="5 7" id="KW-0472">Membrane</keyword>
<dbReference type="GO" id="GO:0005886">
    <property type="term" value="C:plasma membrane"/>
    <property type="evidence" value="ECO:0007669"/>
    <property type="project" value="UniProtKB-SubCell"/>
</dbReference>
<dbReference type="AlphaFoldDB" id="A0A1H0Z514"/>
<keyword evidence="3 7" id="KW-0812">Transmembrane</keyword>
<dbReference type="OrthoDB" id="4991497at2"/>
<feature type="transmembrane region" description="Helical" evidence="7">
    <location>
        <begin position="12"/>
        <end position="36"/>
    </location>
</feature>
<feature type="region of interest" description="Disordered" evidence="6">
    <location>
        <begin position="97"/>
        <end position="131"/>
    </location>
</feature>
<evidence type="ECO:0000313" key="9">
    <source>
        <dbReference type="EMBL" id="SDQ22464.1"/>
    </source>
</evidence>
<accession>A0A1H0Z514</accession>
<keyword evidence="4 7" id="KW-1133">Transmembrane helix</keyword>
<evidence type="ECO:0000256" key="7">
    <source>
        <dbReference type="SAM" id="Phobius"/>
    </source>
</evidence>
<dbReference type="Proteomes" id="UP000182690">
    <property type="component" value="Unassembled WGS sequence"/>
</dbReference>
<evidence type="ECO:0000256" key="2">
    <source>
        <dbReference type="ARBA" id="ARBA00022475"/>
    </source>
</evidence>
<organism evidence="9 10">
    <name type="scientific">Leucobacter chromiiresistens</name>
    <dbReference type="NCBI Taxonomy" id="1079994"/>
    <lineage>
        <taxon>Bacteria</taxon>
        <taxon>Bacillati</taxon>
        <taxon>Actinomycetota</taxon>
        <taxon>Actinomycetes</taxon>
        <taxon>Micrococcales</taxon>
        <taxon>Microbacteriaceae</taxon>
        <taxon>Leucobacter</taxon>
    </lineage>
</organism>
<dbReference type="EMBL" id="FNKB01000001">
    <property type="protein sequence ID" value="SDQ22464.1"/>
    <property type="molecule type" value="Genomic_DNA"/>
</dbReference>
<protein>
    <submittedName>
        <fullName evidence="9">Phospholipase_D-nuclease N-terminal</fullName>
    </submittedName>
</protein>
<evidence type="ECO:0000313" key="10">
    <source>
        <dbReference type="Proteomes" id="UP000182690"/>
    </source>
</evidence>
<evidence type="ECO:0000256" key="6">
    <source>
        <dbReference type="SAM" id="MobiDB-lite"/>
    </source>
</evidence>
<evidence type="ECO:0000256" key="1">
    <source>
        <dbReference type="ARBA" id="ARBA00004651"/>
    </source>
</evidence>
<dbReference type="Pfam" id="PF13396">
    <property type="entry name" value="PLDc_N"/>
    <property type="match status" value="1"/>
</dbReference>
<feature type="compositionally biased region" description="Low complexity" evidence="6">
    <location>
        <begin position="99"/>
        <end position="131"/>
    </location>
</feature>
<gene>
    <name evidence="9" type="ORF">SAMN04488565_1450</name>
</gene>
<name>A0A1H0Z514_9MICO</name>
<reference evidence="9 10" key="1">
    <citation type="submission" date="2016-10" db="EMBL/GenBank/DDBJ databases">
        <authorList>
            <person name="de Groot N.N."/>
        </authorList>
    </citation>
    <scope>NUCLEOTIDE SEQUENCE [LARGE SCALE GENOMIC DNA]</scope>
    <source>
        <strain evidence="9 10">DSM 22788</strain>
    </source>
</reference>
<proteinExistence type="predicted"/>
<sequence>MNLDVPSLSGTVWLLIGIVLAVQTLLLVIGFVVLVRTPTERVQFGRKWPWVLIMLCLNMIGPILFLVAGRRPAPVADSPVAASSHVASTVASLYGARPGSTSAAPGATGATEASSATGATGASGSSDEAQR</sequence>